<accession>A0AAU7AX92</accession>
<keyword evidence="2" id="KW-0472">Membrane</keyword>
<proteinExistence type="predicted"/>
<evidence type="ECO:0000313" key="3">
    <source>
        <dbReference type="EMBL" id="XAY06252.1"/>
    </source>
</evidence>
<feature type="transmembrane region" description="Helical" evidence="2">
    <location>
        <begin position="6"/>
        <end position="26"/>
    </location>
</feature>
<feature type="region of interest" description="Disordered" evidence="1">
    <location>
        <begin position="83"/>
        <end position="139"/>
    </location>
</feature>
<gene>
    <name evidence="3" type="ORF">DSM112329_03119</name>
</gene>
<dbReference type="AlphaFoldDB" id="A0AAU7AX92"/>
<keyword evidence="2" id="KW-0812">Transmembrane</keyword>
<organism evidence="3">
    <name type="scientific">Paraconexibacter sp. AEG42_29</name>
    <dbReference type="NCBI Taxonomy" id="2997339"/>
    <lineage>
        <taxon>Bacteria</taxon>
        <taxon>Bacillati</taxon>
        <taxon>Actinomycetota</taxon>
        <taxon>Thermoleophilia</taxon>
        <taxon>Solirubrobacterales</taxon>
        <taxon>Paraconexibacteraceae</taxon>
        <taxon>Paraconexibacter</taxon>
    </lineage>
</organism>
<evidence type="ECO:0000256" key="1">
    <source>
        <dbReference type="SAM" id="MobiDB-lite"/>
    </source>
</evidence>
<protein>
    <submittedName>
        <fullName evidence="3">Uncharacterized protein</fullName>
    </submittedName>
</protein>
<dbReference type="KEGG" id="parq:DSM112329_03119"/>
<reference evidence="3" key="1">
    <citation type="submission" date="2022-12" db="EMBL/GenBank/DDBJ databases">
        <title>Paraconexibacter alkalitolerans sp. nov. and Baekduia alba sp. nov., isolated from soil and emended description of the genera Paraconexibacter (Chun et al., 2020) and Baekduia (An et al., 2020).</title>
        <authorList>
            <person name="Vieira S."/>
            <person name="Huber K.J."/>
            <person name="Geppert A."/>
            <person name="Wolf J."/>
            <person name="Neumann-Schaal M."/>
            <person name="Muesken M."/>
            <person name="Overmann J."/>
        </authorList>
    </citation>
    <scope>NUCLEOTIDE SEQUENCE</scope>
    <source>
        <strain evidence="3">AEG42_29</strain>
    </source>
</reference>
<keyword evidence="2" id="KW-1133">Transmembrane helix</keyword>
<dbReference type="EMBL" id="CP114014">
    <property type="protein sequence ID" value="XAY06252.1"/>
    <property type="molecule type" value="Genomic_DNA"/>
</dbReference>
<feature type="compositionally biased region" description="Low complexity" evidence="1">
    <location>
        <begin position="83"/>
        <end position="132"/>
    </location>
</feature>
<evidence type="ECO:0000256" key="2">
    <source>
        <dbReference type="SAM" id="Phobius"/>
    </source>
</evidence>
<sequence>MEQLSLPYRIALVGLLVFGALYLLVLKPKDDDGAGSAPVPAAVAPAPASTTGSTAPGVNGLGNAVEKANGAAAKSAGANAATQAATGGTTSTPASSTPAAANTPPGTKAPATPSTNAPATPSTTTPSTATTPQDPSEKLLAPLDRGHTVVVAFADTRASDDRAVRAAVKRIDRRGGKVDVHILPLSSVGRYEAITRDVTIGQSSTVLVIGSKRTARTIVGFTTTREIDQLVGDVRAGR</sequence>
<feature type="compositionally biased region" description="Low complexity" evidence="1">
    <location>
        <begin position="34"/>
        <end position="57"/>
    </location>
</feature>
<feature type="region of interest" description="Disordered" evidence="1">
    <location>
        <begin position="33"/>
        <end position="58"/>
    </location>
</feature>
<dbReference type="RefSeq" id="WP_354697489.1">
    <property type="nucleotide sequence ID" value="NZ_CP114014.1"/>
</dbReference>
<name>A0AAU7AX92_9ACTN</name>